<name>A0A0M4EPB2_DROBS</name>
<sequence length="263" mass="29947">MSRGLNILMLLALCGWSWAEEAIELSQVDFKPITELAADIPTCQQDDKNINECIRQGFQQLTPRLKHGISELNIPAMDPFQLGKSSYNYNSGMLQGRIAMRDVLVYGLSEGIVDKVDFRMRNKRVRLEMLSHVPQLWAEGAYKADIKLNDMKLTPKGSFNLTLTNVSMKTRALGELYEREGHSYLRLSKLESEPKVGDMRLYASGLVPDPALNDVILNFINQYWQQLYQAMLPETVAIWEPLMLKVANDFFAALPFDLIITKN</sequence>
<evidence type="ECO:0000256" key="3">
    <source>
        <dbReference type="ARBA" id="ARBA00060902"/>
    </source>
</evidence>
<dbReference type="EMBL" id="CP012523">
    <property type="protein sequence ID" value="ALC38395.1"/>
    <property type="molecule type" value="Genomic_DNA"/>
</dbReference>
<dbReference type="Pfam" id="PF06585">
    <property type="entry name" value="JHBP"/>
    <property type="match status" value="1"/>
</dbReference>
<dbReference type="STRING" id="30019.A0A0M4EPB2"/>
<dbReference type="Proteomes" id="UP000494163">
    <property type="component" value="Chromosome 2L"/>
</dbReference>
<reference evidence="5 6" key="1">
    <citation type="submission" date="2015-08" db="EMBL/GenBank/DDBJ databases">
        <title>Ancestral chromatin configuration constrains chromatin evolution on differentiating sex chromosomes in Drosophila.</title>
        <authorList>
            <person name="Zhou Q."/>
            <person name="Bachtrog D."/>
        </authorList>
    </citation>
    <scope>NUCLEOTIDE SEQUENCE [LARGE SCALE GENOMIC DNA]</scope>
    <source>
        <tissue evidence="5">Whole larvae</tissue>
    </source>
</reference>
<dbReference type="InterPro" id="IPR038606">
    <property type="entry name" value="To_sf"/>
</dbReference>
<dbReference type="PANTHER" id="PTHR11008">
    <property type="entry name" value="PROTEIN TAKEOUT-LIKE PROTEIN"/>
    <property type="match status" value="1"/>
</dbReference>
<dbReference type="GO" id="GO:0007623">
    <property type="term" value="P:circadian rhythm"/>
    <property type="evidence" value="ECO:0007669"/>
    <property type="project" value="UniProtKB-ARBA"/>
</dbReference>
<dbReference type="PANTHER" id="PTHR11008:SF18">
    <property type="entry name" value="BCDNA.GH05536-RELATED"/>
    <property type="match status" value="1"/>
</dbReference>
<protein>
    <submittedName>
        <fullName evidence="5">CG5867</fullName>
    </submittedName>
</protein>
<dbReference type="OMA" id="DMRIYAN"/>
<evidence type="ECO:0000313" key="6">
    <source>
        <dbReference type="Proteomes" id="UP000494163"/>
    </source>
</evidence>
<keyword evidence="1 4" id="KW-0732">Signal</keyword>
<evidence type="ECO:0000256" key="4">
    <source>
        <dbReference type="SAM" id="SignalP"/>
    </source>
</evidence>
<feature type="signal peptide" evidence="4">
    <location>
        <begin position="1"/>
        <end position="19"/>
    </location>
</feature>
<gene>
    <name evidence="5" type="ORF">Dbus_chr2Lg480</name>
</gene>
<dbReference type="GO" id="GO:0005615">
    <property type="term" value="C:extracellular space"/>
    <property type="evidence" value="ECO:0007669"/>
    <property type="project" value="TreeGrafter"/>
</dbReference>
<evidence type="ECO:0000256" key="2">
    <source>
        <dbReference type="ARBA" id="ARBA00023108"/>
    </source>
</evidence>
<organism evidence="5 6">
    <name type="scientific">Drosophila busckii</name>
    <name type="common">Fruit fly</name>
    <dbReference type="NCBI Taxonomy" id="30019"/>
    <lineage>
        <taxon>Eukaryota</taxon>
        <taxon>Metazoa</taxon>
        <taxon>Ecdysozoa</taxon>
        <taxon>Arthropoda</taxon>
        <taxon>Hexapoda</taxon>
        <taxon>Insecta</taxon>
        <taxon>Pterygota</taxon>
        <taxon>Neoptera</taxon>
        <taxon>Endopterygota</taxon>
        <taxon>Diptera</taxon>
        <taxon>Brachycera</taxon>
        <taxon>Muscomorpha</taxon>
        <taxon>Ephydroidea</taxon>
        <taxon>Drosophilidae</taxon>
        <taxon>Drosophila</taxon>
    </lineage>
</organism>
<feature type="chain" id="PRO_5005793668" evidence="4">
    <location>
        <begin position="20"/>
        <end position="263"/>
    </location>
</feature>
<dbReference type="SMR" id="A0A0M4EPB2"/>
<dbReference type="Gene3D" id="3.15.10.30">
    <property type="entry name" value="Haemolymph juvenile hormone binding protein"/>
    <property type="match status" value="1"/>
</dbReference>
<dbReference type="AlphaFoldDB" id="A0A0M4EPB2"/>
<keyword evidence="2" id="KW-0090">Biological rhythms</keyword>
<dbReference type="InterPro" id="IPR010562">
    <property type="entry name" value="Haemolymph_juvenile_hormone-bd"/>
</dbReference>
<comment type="similarity">
    <text evidence="3">Belongs to the TO family.</text>
</comment>
<dbReference type="OrthoDB" id="8196554at2759"/>
<evidence type="ECO:0000256" key="1">
    <source>
        <dbReference type="ARBA" id="ARBA00022729"/>
    </source>
</evidence>
<accession>A0A0M4EPB2</accession>
<dbReference type="FunFam" id="3.15.10.30:FF:000001">
    <property type="entry name" value="Takeout-like protein 1"/>
    <property type="match status" value="1"/>
</dbReference>
<keyword evidence="6" id="KW-1185">Reference proteome</keyword>
<proteinExistence type="inferred from homology"/>
<dbReference type="SMART" id="SM00700">
    <property type="entry name" value="JHBP"/>
    <property type="match status" value="1"/>
</dbReference>
<evidence type="ECO:0000313" key="5">
    <source>
        <dbReference type="EMBL" id="ALC38395.1"/>
    </source>
</evidence>